<dbReference type="Proteomes" id="UP000321558">
    <property type="component" value="Unassembled WGS sequence"/>
</dbReference>
<dbReference type="AlphaFoldDB" id="A0A511ZF30"/>
<dbReference type="EMBL" id="BJYM01000003">
    <property type="protein sequence ID" value="GEN86059.1"/>
    <property type="molecule type" value="Genomic_DNA"/>
</dbReference>
<comment type="caution">
    <text evidence="1">The sequence shown here is derived from an EMBL/GenBank/DDBJ whole genome shotgun (WGS) entry which is preliminary data.</text>
</comment>
<keyword evidence="2" id="KW-1185">Reference proteome</keyword>
<evidence type="ECO:0000313" key="1">
    <source>
        <dbReference type="EMBL" id="GEN86059.1"/>
    </source>
</evidence>
<reference evidence="1 2" key="1">
    <citation type="submission" date="2019-07" db="EMBL/GenBank/DDBJ databases">
        <title>Whole genome shotgun sequence of Oceanobacillus sojae NBRC 105379.</title>
        <authorList>
            <person name="Hosoyama A."/>
            <person name="Uohara A."/>
            <person name="Ohji S."/>
            <person name="Ichikawa N."/>
        </authorList>
    </citation>
    <scope>NUCLEOTIDE SEQUENCE [LARGE SCALE GENOMIC DNA]</scope>
    <source>
        <strain evidence="1 2">NBRC 105379</strain>
    </source>
</reference>
<proteinExistence type="predicted"/>
<sequence length="55" mass="6214">MIGKIEYLRKSKIDKKAPSIKNEAFLPCQLCNGGQIPFTALAYFIDYQCYIPAAE</sequence>
<name>A0A511ZF30_9BACI</name>
<evidence type="ECO:0000313" key="2">
    <source>
        <dbReference type="Proteomes" id="UP000321558"/>
    </source>
</evidence>
<accession>A0A511ZF30</accession>
<gene>
    <name evidence="1" type="ORF">OSO01_07980</name>
</gene>
<organism evidence="1 2">
    <name type="scientific">Oceanobacillus sojae</name>
    <dbReference type="NCBI Taxonomy" id="582851"/>
    <lineage>
        <taxon>Bacteria</taxon>
        <taxon>Bacillati</taxon>
        <taxon>Bacillota</taxon>
        <taxon>Bacilli</taxon>
        <taxon>Bacillales</taxon>
        <taxon>Bacillaceae</taxon>
        <taxon>Oceanobacillus</taxon>
    </lineage>
</organism>
<protein>
    <submittedName>
        <fullName evidence="1">Uncharacterized protein</fullName>
    </submittedName>
</protein>